<dbReference type="InterPro" id="IPR036296">
    <property type="entry name" value="SKP1-like_dim_sf"/>
</dbReference>
<evidence type="ECO:0000256" key="3">
    <source>
        <dbReference type="SAM" id="MobiDB-lite"/>
    </source>
</evidence>
<name>A0A4U5LP62_STECR</name>
<dbReference type="SMART" id="SM00512">
    <property type="entry name" value="Skp1"/>
    <property type="match status" value="1"/>
</dbReference>
<protein>
    <recommendedName>
        <fullName evidence="4">SKP1 component POZ domain-containing protein</fullName>
    </recommendedName>
</protein>
<evidence type="ECO:0000313" key="6">
    <source>
        <dbReference type="Proteomes" id="UP000298663"/>
    </source>
</evidence>
<comment type="caution">
    <text evidence="5">The sequence shown here is derived from an EMBL/GenBank/DDBJ whole genome shotgun (WGS) entry which is preliminary data.</text>
</comment>
<dbReference type="InterPro" id="IPR016897">
    <property type="entry name" value="SKP1"/>
</dbReference>
<evidence type="ECO:0000259" key="4">
    <source>
        <dbReference type="Pfam" id="PF03931"/>
    </source>
</evidence>
<dbReference type="PANTHER" id="PTHR11165">
    <property type="entry name" value="SKP1"/>
    <property type="match status" value="1"/>
</dbReference>
<dbReference type="Pfam" id="PF03931">
    <property type="entry name" value="Skp1_POZ"/>
    <property type="match status" value="1"/>
</dbReference>
<dbReference type="InterPro" id="IPR001232">
    <property type="entry name" value="SKP1-like"/>
</dbReference>
<comment type="similarity">
    <text evidence="1">Belongs to the SKP1 family.</text>
</comment>
<dbReference type="OrthoDB" id="5788891at2759"/>
<feature type="compositionally biased region" description="Low complexity" evidence="3">
    <location>
        <begin position="212"/>
        <end position="230"/>
    </location>
</feature>
<reference evidence="5 6" key="2">
    <citation type="journal article" date="2019" name="G3 (Bethesda)">
        <title>Hybrid Assembly of the Genome of the Entomopathogenic Nematode Steinernema carpocapsae Identifies the X-Chromosome.</title>
        <authorList>
            <person name="Serra L."/>
            <person name="Macchietto M."/>
            <person name="Macias-Munoz A."/>
            <person name="McGill C.J."/>
            <person name="Rodriguez I.M."/>
            <person name="Rodriguez B."/>
            <person name="Murad R."/>
            <person name="Mortazavi A."/>
        </authorList>
    </citation>
    <scope>NUCLEOTIDE SEQUENCE [LARGE SCALE GENOMIC DNA]</scope>
    <source>
        <strain evidence="5 6">ALL</strain>
    </source>
</reference>
<dbReference type="Gene3D" id="3.30.710.10">
    <property type="entry name" value="Potassium Channel Kv1.1, Chain A"/>
    <property type="match status" value="1"/>
</dbReference>
<feature type="region of interest" description="Disordered" evidence="3">
    <location>
        <begin position="186"/>
        <end position="239"/>
    </location>
</feature>
<dbReference type="STRING" id="34508.A0A4U5LP62"/>
<dbReference type="EMBL" id="AZBU02000014">
    <property type="protein sequence ID" value="TKR57680.1"/>
    <property type="molecule type" value="Genomic_DNA"/>
</dbReference>
<dbReference type="SUPFAM" id="SSF81382">
    <property type="entry name" value="Skp1 dimerisation domain-like"/>
    <property type="match status" value="1"/>
</dbReference>
<dbReference type="Proteomes" id="UP000298663">
    <property type="component" value="Unassembled WGS sequence"/>
</dbReference>
<dbReference type="SUPFAM" id="SSF54695">
    <property type="entry name" value="POZ domain"/>
    <property type="match status" value="1"/>
</dbReference>
<accession>A0A4U5LP62</accession>
<keyword evidence="2" id="KW-0833">Ubl conjugation pathway</keyword>
<gene>
    <name evidence="5" type="ORF">L596_030350</name>
</gene>
<reference evidence="5 6" key="1">
    <citation type="journal article" date="2015" name="Genome Biol.">
        <title>Comparative genomics of Steinernema reveals deeply conserved gene regulatory networks.</title>
        <authorList>
            <person name="Dillman A.R."/>
            <person name="Macchietto M."/>
            <person name="Porter C.F."/>
            <person name="Rogers A."/>
            <person name="Williams B."/>
            <person name="Antoshechkin I."/>
            <person name="Lee M.M."/>
            <person name="Goodwin Z."/>
            <person name="Lu X."/>
            <person name="Lewis E.E."/>
            <person name="Goodrich-Blair H."/>
            <person name="Stock S.P."/>
            <person name="Adams B.J."/>
            <person name="Sternberg P.W."/>
            <person name="Mortazavi A."/>
        </authorList>
    </citation>
    <scope>NUCLEOTIDE SEQUENCE [LARGE SCALE GENOMIC DNA]</scope>
    <source>
        <strain evidence="5 6">ALL</strain>
    </source>
</reference>
<evidence type="ECO:0000313" key="5">
    <source>
        <dbReference type="EMBL" id="TKR57680.1"/>
    </source>
</evidence>
<dbReference type="InterPro" id="IPR011333">
    <property type="entry name" value="SKP1/BTB/POZ_sf"/>
</dbReference>
<sequence>MADKAGSSTSSATEAYEPVEKMLKLRSSDDKNYEIPLSYVYKADMLQTMLRDLNHDPNEGVVPSEPVPLMSVASEPLEVVIEWLNIHATEQPRSTEERNNFRFNRVIPQVDTDIFTKLSPRPKLAAVVNAAFYLEIPDLVDSLVKFTANNLEGKSAQEMSDWLQVPMNSGARRRYDNDVHDNFGLSLPKRDRIPDLPPGTFADDPDMPGTSAVARAADEAVAAEHAAVEGPAEEEEEET</sequence>
<organism evidence="5 6">
    <name type="scientific">Steinernema carpocapsae</name>
    <name type="common">Entomopathogenic nematode</name>
    <dbReference type="NCBI Taxonomy" id="34508"/>
    <lineage>
        <taxon>Eukaryota</taxon>
        <taxon>Metazoa</taxon>
        <taxon>Ecdysozoa</taxon>
        <taxon>Nematoda</taxon>
        <taxon>Chromadorea</taxon>
        <taxon>Rhabditida</taxon>
        <taxon>Tylenchina</taxon>
        <taxon>Panagrolaimomorpha</taxon>
        <taxon>Strongyloidoidea</taxon>
        <taxon>Steinernematidae</taxon>
        <taxon>Steinernema</taxon>
    </lineage>
</organism>
<dbReference type="InterPro" id="IPR016073">
    <property type="entry name" value="Skp1_comp_POZ"/>
</dbReference>
<proteinExistence type="inferred from homology"/>
<feature type="domain" description="SKP1 component POZ" evidence="4">
    <location>
        <begin position="21"/>
        <end position="87"/>
    </location>
</feature>
<dbReference type="GO" id="GO:0006511">
    <property type="term" value="P:ubiquitin-dependent protein catabolic process"/>
    <property type="evidence" value="ECO:0007669"/>
    <property type="project" value="InterPro"/>
</dbReference>
<keyword evidence="6" id="KW-1185">Reference proteome</keyword>
<evidence type="ECO:0000256" key="1">
    <source>
        <dbReference type="ARBA" id="ARBA00009993"/>
    </source>
</evidence>
<dbReference type="AlphaFoldDB" id="A0A4U5LP62"/>
<evidence type="ECO:0000256" key="2">
    <source>
        <dbReference type="ARBA" id="ARBA00022786"/>
    </source>
</evidence>